<dbReference type="Pfam" id="PF11109">
    <property type="entry name" value="RFamide_26RFa"/>
    <property type="match status" value="1"/>
</dbReference>
<keyword evidence="5" id="KW-0527">Neuropeptide</keyword>
<dbReference type="GO" id="GO:0005576">
    <property type="term" value="C:extracellular region"/>
    <property type="evidence" value="ECO:0007669"/>
    <property type="project" value="UniProtKB-SubCell"/>
</dbReference>
<evidence type="ECO:0000256" key="5">
    <source>
        <dbReference type="ARBA" id="ARBA00023320"/>
    </source>
</evidence>
<dbReference type="EMBL" id="JAPFRF010000018">
    <property type="protein sequence ID" value="KAJ7307992.1"/>
    <property type="molecule type" value="Genomic_DNA"/>
</dbReference>
<dbReference type="PANTHER" id="PTHR36476:SF1">
    <property type="entry name" value="OREXIGENIC NEUROPEPTIDE QRFP"/>
    <property type="match status" value="1"/>
</dbReference>
<comment type="subcellular location">
    <subcellularLocation>
        <location evidence="1">Secreted</location>
    </subcellularLocation>
</comment>
<comment type="caution">
    <text evidence="7">The sequence shown here is derived from an EMBL/GenBank/DDBJ whole genome shotgun (WGS) entry which is preliminary data.</text>
</comment>
<proteinExistence type="inferred from homology"/>
<dbReference type="Proteomes" id="UP001142489">
    <property type="component" value="Unassembled WGS sequence"/>
</dbReference>
<dbReference type="OrthoDB" id="9831857at2759"/>
<keyword evidence="6" id="KW-0732">Signal</keyword>
<dbReference type="AlphaFoldDB" id="A0A9Q0XAR5"/>
<comment type="similarity">
    <text evidence="2">Belongs to the RFamide neuropeptide family.</text>
</comment>
<evidence type="ECO:0000256" key="2">
    <source>
        <dbReference type="ARBA" id="ARBA00005516"/>
    </source>
</evidence>
<reference evidence="7" key="1">
    <citation type="journal article" date="2023" name="DNA Res.">
        <title>Chromosome-level genome assembly of Phrynocephalus forsythii using third-generation DNA sequencing and Hi-C analysis.</title>
        <authorList>
            <person name="Qi Y."/>
            <person name="Zhao W."/>
            <person name="Zhao Y."/>
            <person name="Niu C."/>
            <person name="Cao S."/>
            <person name="Zhang Y."/>
        </authorList>
    </citation>
    <scope>NUCLEOTIDE SEQUENCE</scope>
    <source>
        <tissue evidence="7">Muscle</tissue>
    </source>
</reference>
<evidence type="ECO:0000313" key="7">
    <source>
        <dbReference type="EMBL" id="KAJ7307992.1"/>
    </source>
</evidence>
<name>A0A9Q0XAR5_9SAUR</name>
<evidence type="ECO:0000313" key="8">
    <source>
        <dbReference type="Proteomes" id="UP001142489"/>
    </source>
</evidence>
<evidence type="ECO:0000256" key="1">
    <source>
        <dbReference type="ARBA" id="ARBA00004613"/>
    </source>
</evidence>
<evidence type="ECO:0000256" key="3">
    <source>
        <dbReference type="ARBA" id="ARBA00022525"/>
    </source>
</evidence>
<dbReference type="GO" id="GO:0031854">
    <property type="term" value="F:orexigenic neuropeptide QRFP receptor binding"/>
    <property type="evidence" value="ECO:0007669"/>
    <property type="project" value="InterPro"/>
</dbReference>
<dbReference type="PANTHER" id="PTHR36476">
    <property type="entry name" value="OREXIGENIC NEUROPEPTIDE QRFP"/>
    <property type="match status" value="1"/>
</dbReference>
<evidence type="ECO:0000256" key="6">
    <source>
        <dbReference type="SAM" id="SignalP"/>
    </source>
</evidence>
<keyword evidence="4" id="KW-0027">Amidation</keyword>
<protein>
    <submittedName>
        <fullName evidence="7">Uncharacterized protein</fullName>
    </submittedName>
</protein>
<feature type="signal peptide" evidence="6">
    <location>
        <begin position="1"/>
        <end position="24"/>
    </location>
</feature>
<sequence>MKVPCPFSCVLLISFGVCFPPDGGQELRAPGSKPGGAPGQPGLLQACEMPKGLFRCCPQDLCSLLAKWPPGFGKEKAAVRSRLRRRPGGRDPGNEAIISYLPEEDGEKRAGPLGSLAEELSGYDRKKGGFNFRFGRGKKNDNSSWKAIRNRVIFCKNGTYRTGTCGLRKTRGWIGSCPESMLRAQLGRPVGQFASHSNPSFLAELNRRHRVVSTKLLNPLDQAGSQ</sequence>
<dbReference type="InterPro" id="IPR024565">
    <property type="entry name" value="P518"/>
</dbReference>
<organism evidence="7 8">
    <name type="scientific">Phrynocephalus forsythii</name>
    <dbReference type="NCBI Taxonomy" id="171643"/>
    <lineage>
        <taxon>Eukaryota</taxon>
        <taxon>Metazoa</taxon>
        <taxon>Chordata</taxon>
        <taxon>Craniata</taxon>
        <taxon>Vertebrata</taxon>
        <taxon>Euteleostomi</taxon>
        <taxon>Lepidosauria</taxon>
        <taxon>Squamata</taxon>
        <taxon>Bifurcata</taxon>
        <taxon>Unidentata</taxon>
        <taxon>Episquamata</taxon>
        <taxon>Toxicofera</taxon>
        <taxon>Iguania</taxon>
        <taxon>Acrodonta</taxon>
        <taxon>Agamidae</taxon>
        <taxon>Agaminae</taxon>
        <taxon>Phrynocephalus</taxon>
    </lineage>
</organism>
<dbReference type="GO" id="GO:0005184">
    <property type="term" value="F:neuropeptide hormone activity"/>
    <property type="evidence" value="ECO:0007669"/>
    <property type="project" value="TreeGrafter"/>
</dbReference>
<feature type="chain" id="PRO_5040467320" evidence="6">
    <location>
        <begin position="25"/>
        <end position="226"/>
    </location>
</feature>
<dbReference type="GO" id="GO:0007218">
    <property type="term" value="P:neuropeptide signaling pathway"/>
    <property type="evidence" value="ECO:0007669"/>
    <property type="project" value="UniProtKB-KW"/>
</dbReference>
<gene>
    <name evidence="7" type="ORF">JRQ81_008491</name>
</gene>
<keyword evidence="8" id="KW-1185">Reference proteome</keyword>
<evidence type="ECO:0000256" key="4">
    <source>
        <dbReference type="ARBA" id="ARBA00022815"/>
    </source>
</evidence>
<accession>A0A9Q0XAR5</accession>
<keyword evidence="3" id="KW-0964">Secreted</keyword>